<protein>
    <submittedName>
        <fullName evidence="3">Aldo/keto reductase</fullName>
    </submittedName>
</protein>
<name>A0A291RG87_9NOCA</name>
<dbReference type="Proteomes" id="UP000221961">
    <property type="component" value="Chromosome"/>
</dbReference>
<keyword evidence="1" id="KW-0560">Oxidoreductase</keyword>
<dbReference type="PANTHER" id="PTHR43625">
    <property type="entry name" value="AFLATOXIN B1 ALDEHYDE REDUCTASE"/>
    <property type="match status" value="1"/>
</dbReference>
<dbReference type="EMBL" id="CP023778">
    <property type="protein sequence ID" value="ATL66335.1"/>
    <property type="molecule type" value="Genomic_DNA"/>
</dbReference>
<dbReference type="RefSeq" id="WP_098693536.1">
    <property type="nucleotide sequence ID" value="NZ_CP023778.1"/>
</dbReference>
<dbReference type="CDD" id="cd19076">
    <property type="entry name" value="AKR_AKR13A_13D"/>
    <property type="match status" value="1"/>
</dbReference>
<dbReference type="AlphaFoldDB" id="A0A291RG87"/>
<evidence type="ECO:0000259" key="2">
    <source>
        <dbReference type="Pfam" id="PF00248"/>
    </source>
</evidence>
<reference evidence="3 4" key="1">
    <citation type="submission" date="2017-10" db="EMBL/GenBank/DDBJ databases">
        <title>Comparative genomics between pathogenic Norcardia.</title>
        <authorList>
            <person name="Zeng L."/>
        </authorList>
    </citation>
    <scope>NUCLEOTIDE SEQUENCE [LARGE SCALE GENOMIC DNA]</scope>
    <source>
        <strain evidence="3 4">NC_YFY_NT001</strain>
    </source>
</reference>
<dbReference type="KEGG" id="ntp:CRH09_09080"/>
<gene>
    <name evidence="3" type="ORF">CRH09_09080</name>
</gene>
<accession>A0A291RG87</accession>
<feature type="domain" description="NADP-dependent oxidoreductase" evidence="2">
    <location>
        <begin position="13"/>
        <end position="305"/>
    </location>
</feature>
<dbReference type="GeneID" id="88357559"/>
<dbReference type="InterPro" id="IPR023210">
    <property type="entry name" value="NADP_OxRdtase_dom"/>
</dbReference>
<dbReference type="InterPro" id="IPR050791">
    <property type="entry name" value="Aldo-Keto_reductase"/>
</dbReference>
<dbReference type="SUPFAM" id="SSF51430">
    <property type="entry name" value="NAD(P)-linked oxidoreductase"/>
    <property type="match status" value="1"/>
</dbReference>
<sequence>MKQRLLGALPVSEIGLGCMGMSQSYGPFSDDESVDTIRRAIDLGTTFLDTSDMYGYGNGHNETLIGKAIAGRRDEVVLATKFGIRGWTEDRSFVLNSSPEYARQACEDSLRRLGVDVIDLYYLHRRDRSVPIEEIVGGMGELVRAGKVRYIGLSEVNAETLRRAHATHPITALESEYSLFERYVEDSMLPTCRELGIGLVAFSPLGRGFLTGTVRDLSALADDDYRRTDPRFLGDNLAQNLRLLDRVTEIAAEIGATTAQVALAWLLTRDEHVVPIPGTKRLRYLTENAAASEISLSEKQIHLLTTAMPAGSVAGERYPEGIMRTVDA</sequence>
<evidence type="ECO:0000313" key="4">
    <source>
        <dbReference type="Proteomes" id="UP000221961"/>
    </source>
</evidence>
<evidence type="ECO:0000313" key="3">
    <source>
        <dbReference type="EMBL" id="ATL66335.1"/>
    </source>
</evidence>
<dbReference type="GO" id="GO:0005737">
    <property type="term" value="C:cytoplasm"/>
    <property type="evidence" value="ECO:0007669"/>
    <property type="project" value="TreeGrafter"/>
</dbReference>
<dbReference type="PANTHER" id="PTHR43625:SF40">
    <property type="entry name" value="ALDO-KETO REDUCTASE YAKC [NADP(+)]"/>
    <property type="match status" value="1"/>
</dbReference>
<dbReference type="InterPro" id="IPR036812">
    <property type="entry name" value="NAD(P)_OxRdtase_dom_sf"/>
</dbReference>
<evidence type="ECO:0000256" key="1">
    <source>
        <dbReference type="ARBA" id="ARBA00023002"/>
    </source>
</evidence>
<dbReference type="Gene3D" id="3.20.20.100">
    <property type="entry name" value="NADP-dependent oxidoreductase domain"/>
    <property type="match status" value="1"/>
</dbReference>
<proteinExistence type="predicted"/>
<dbReference type="Pfam" id="PF00248">
    <property type="entry name" value="Aldo_ket_red"/>
    <property type="match status" value="1"/>
</dbReference>
<dbReference type="GO" id="GO:0016491">
    <property type="term" value="F:oxidoreductase activity"/>
    <property type="evidence" value="ECO:0007669"/>
    <property type="project" value="UniProtKB-KW"/>
</dbReference>
<organism evidence="3 4">
    <name type="scientific">Nocardia terpenica</name>
    <dbReference type="NCBI Taxonomy" id="455432"/>
    <lineage>
        <taxon>Bacteria</taxon>
        <taxon>Bacillati</taxon>
        <taxon>Actinomycetota</taxon>
        <taxon>Actinomycetes</taxon>
        <taxon>Mycobacteriales</taxon>
        <taxon>Nocardiaceae</taxon>
        <taxon>Nocardia</taxon>
    </lineage>
</organism>